<feature type="transmembrane region" description="Helical" evidence="3">
    <location>
        <begin position="348"/>
        <end position="370"/>
    </location>
</feature>
<dbReference type="PANTHER" id="PTHR44998">
    <property type="match status" value="1"/>
</dbReference>
<dbReference type="PANTHER" id="PTHR44998:SF1">
    <property type="entry name" value="UDP-N-ACETYLGLUCOSAMINE--PEPTIDE N-ACETYLGLUCOSAMINYLTRANSFERASE 110 KDA SUBUNIT"/>
    <property type="match status" value="1"/>
</dbReference>
<organism evidence="4 5">
    <name type="scientific">Serinibacter arcticus</name>
    <dbReference type="NCBI Taxonomy" id="1655435"/>
    <lineage>
        <taxon>Bacteria</taxon>
        <taxon>Bacillati</taxon>
        <taxon>Actinomycetota</taxon>
        <taxon>Actinomycetes</taxon>
        <taxon>Micrococcales</taxon>
        <taxon>Beutenbergiaceae</taxon>
        <taxon>Serinibacter</taxon>
    </lineage>
</organism>
<evidence type="ECO:0000256" key="3">
    <source>
        <dbReference type="SAM" id="Phobius"/>
    </source>
</evidence>
<dbReference type="InterPro" id="IPR011990">
    <property type="entry name" value="TPR-like_helical_dom_sf"/>
</dbReference>
<feature type="repeat" description="TPR" evidence="1">
    <location>
        <begin position="171"/>
        <end position="204"/>
    </location>
</feature>
<dbReference type="InterPro" id="IPR019734">
    <property type="entry name" value="TPR_rpt"/>
</dbReference>
<dbReference type="Proteomes" id="UP000245166">
    <property type="component" value="Unassembled WGS sequence"/>
</dbReference>
<comment type="caution">
    <text evidence="4">The sequence shown here is derived from an EMBL/GenBank/DDBJ whole genome shotgun (WGS) entry which is preliminary data.</text>
</comment>
<keyword evidence="3" id="KW-1133">Transmembrane helix</keyword>
<dbReference type="PROSITE" id="PS50005">
    <property type="entry name" value="TPR"/>
    <property type="match status" value="1"/>
</dbReference>
<dbReference type="AlphaFoldDB" id="A0A2U1ZYY7"/>
<evidence type="ECO:0000256" key="1">
    <source>
        <dbReference type="PROSITE-ProRule" id="PRU00339"/>
    </source>
</evidence>
<dbReference type="EMBL" id="PYHR01000002">
    <property type="protein sequence ID" value="PWD52197.1"/>
    <property type="molecule type" value="Genomic_DNA"/>
</dbReference>
<accession>A0A2U1ZYY7</accession>
<keyword evidence="3" id="KW-0812">Transmembrane</keyword>
<evidence type="ECO:0000313" key="5">
    <source>
        <dbReference type="Proteomes" id="UP000245166"/>
    </source>
</evidence>
<keyword evidence="1" id="KW-0802">TPR repeat</keyword>
<protein>
    <submittedName>
        <fullName evidence="4">Uncharacterized protein</fullName>
    </submittedName>
</protein>
<dbReference type="SUPFAM" id="SSF48452">
    <property type="entry name" value="TPR-like"/>
    <property type="match status" value="1"/>
</dbReference>
<sequence>MARQRPQRRDVRRRRRHVHGAARLPEEGEAAVTHPDALVLARAYADGGRWQDSLREVAAVLAADPRDVDALLLASRAHLALEETEQALAAAQAAGRLDPTSPAPAMNAALALSALRRPKEAREAADRAVAIAPNLVTAHLVRIDVETSARSFSREADASGQAALRLAPNDPAVHVALGNLDLARGQAHLARMSYEQALRLDPDNRAAQYNLALAASGRVNGMPDAVRHLRQLLRADPSEGSYELLLRRSLFTVVTTAVALTLMATLFLLPGGGRAAPSGALVGVVLLLCLLLQGGALVWIRRTVGPAALSVLRDRGWRRTLLVVAAVAIAAADVALAVAVGVPPPGRSGLVGGAATLTFLALVAMIPSAANRRR</sequence>
<feature type="transmembrane region" description="Helical" evidence="3">
    <location>
        <begin position="281"/>
        <end position="300"/>
    </location>
</feature>
<reference evidence="4 5" key="1">
    <citation type="submission" date="2018-03" db="EMBL/GenBank/DDBJ databases">
        <title>Genome assembly of novel Miniimonas species PCH200.</title>
        <authorList>
            <person name="Thakur V."/>
            <person name="Kumar V."/>
            <person name="Singh D."/>
        </authorList>
    </citation>
    <scope>NUCLEOTIDE SEQUENCE [LARGE SCALE GENOMIC DNA]</scope>
    <source>
        <strain evidence="4 5">PCH200</strain>
    </source>
</reference>
<dbReference type="Pfam" id="PF13432">
    <property type="entry name" value="TPR_16"/>
    <property type="match status" value="3"/>
</dbReference>
<gene>
    <name evidence="4" type="ORF">C8046_17675</name>
</gene>
<feature type="transmembrane region" description="Helical" evidence="3">
    <location>
        <begin position="250"/>
        <end position="269"/>
    </location>
</feature>
<feature type="transmembrane region" description="Helical" evidence="3">
    <location>
        <begin position="321"/>
        <end position="342"/>
    </location>
</feature>
<feature type="region of interest" description="Disordered" evidence="2">
    <location>
        <begin position="1"/>
        <end position="29"/>
    </location>
</feature>
<evidence type="ECO:0000313" key="4">
    <source>
        <dbReference type="EMBL" id="PWD52197.1"/>
    </source>
</evidence>
<evidence type="ECO:0000256" key="2">
    <source>
        <dbReference type="SAM" id="MobiDB-lite"/>
    </source>
</evidence>
<dbReference type="Gene3D" id="1.25.40.10">
    <property type="entry name" value="Tetratricopeptide repeat domain"/>
    <property type="match status" value="2"/>
</dbReference>
<proteinExistence type="predicted"/>
<feature type="compositionally biased region" description="Basic residues" evidence="2">
    <location>
        <begin position="10"/>
        <end position="20"/>
    </location>
</feature>
<name>A0A2U1ZYY7_9MICO</name>
<keyword evidence="5" id="KW-1185">Reference proteome</keyword>
<dbReference type="SMART" id="SM00028">
    <property type="entry name" value="TPR"/>
    <property type="match status" value="3"/>
</dbReference>
<keyword evidence="3" id="KW-0472">Membrane</keyword>